<gene>
    <name evidence="1" type="ORF">SAMN05421748_117176</name>
</gene>
<name>A0A285J9E9_9ACTN</name>
<dbReference type="InterPro" id="IPR015424">
    <property type="entry name" value="PyrdxlP-dep_Trfase"/>
</dbReference>
<sequence>MPPDIGSEFHWEPAVLGGDGLPSWLPERRALFATACGALHALLRLLRPRGRLFVPSYFCTGVAESLSHVVPIAWYRHLPDALDLNALPAVPGDVVLAQNLFAREAGVPWRAWIEAHPAVPVIEDHSHDPFGEWPRHSTAAYAVASLRKTLPLPDGGLLWSPSGRRLPAPSGPPSPGSDLKLAAMLLKSAWLNGGRVPRDAFRALQQQGEQALLCSSAPPCATTAAALPLMDTAGVRRRSTEQAQALAALLPTETPDWHLLPPGPTPFRLQLVCRTEPIRDALQHHLAQHHIFAPVHWRQTAFWSHDEQTATLASRMLTLPVDHRCTESDLHRLASVISSAGEAIGARGGAGALAPPTQ</sequence>
<proteinExistence type="predicted"/>
<dbReference type="AlphaFoldDB" id="A0A285J9E9"/>
<protein>
    <recommendedName>
        <fullName evidence="3">dTDP-4-amino-4,6-dideoxygalactose transaminase</fullName>
    </recommendedName>
</protein>
<dbReference type="OrthoDB" id="8955051at2"/>
<evidence type="ECO:0000313" key="1">
    <source>
        <dbReference type="EMBL" id="SNY56507.1"/>
    </source>
</evidence>
<accession>A0A285J9E9</accession>
<dbReference type="RefSeq" id="WP_097324793.1">
    <property type="nucleotide sequence ID" value="NZ_OBDY01000017.1"/>
</dbReference>
<dbReference type="InterPro" id="IPR015422">
    <property type="entry name" value="PyrdxlP-dep_Trfase_small"/>
</dbReference>
<evidence type="ECO:0000313" key="2">
    <source>
        <dbReference type="Proteomes" id="UP000219612"/>
    </source>
</evidence>
<evidence type="ECO:0008006" key="3">
    <source>
        <dbReference type="Google" id="ProtNLM"/>
    </source>
</evidence>
<organism evidence="1 2">
    <name type="scientific">Paractinoplanes atraurantiacus</name>
    <dbReference type="NCBI Taxonomy" id="1036182"/>
    <lineage>
        <taxon>Bacteria</taxon>
        <taxon>Bacillati</taxon>
        <taxon>Actinomycetota</taxon>
        <taxon>Actinomycetes</taxon>
        <taxon>Micromonosporales</taxon>
        <taxon>Micromonosporaceae</taxon>
        <taxon>Paractinoplanes</taxon>
    </lineage>
</organism>
<keyword evidence="2" id="KW-1185">Reference proteome</keyword>
<dbReference type="SUPFAM" id="SSF53383">
    <property type="entry name" value="PLP-dependent transferases"/>
    <property type="match status" value="1"/>
</dbReference>
<dbReference type="Proteomes" id="UP000219612">
    <property type="component" value="Unassembled WGS sequence"/>
</dbReference>
<dbReference type="Gene3D" id="3.90.1150.10">
    <property type="entry name" value="Aspartate Aminotransferase, domain 1"/>
    <property type="match status" value="1"/>
</dbReference>
<dbReference type="EMBL" id="OBDY01000017">
    <property type="protein sequence ID" value="SNY56507.1"/>
    <property type="molecule type" value="Genomic_DNA"/>
</dbReference>
<reference evidence="1 2" key="1">
    <citation type="submission" date="2017-09" db="EMBL/GenBank/DDBJ databases">
        <authorList>
            <person name="Ehlers B."/>
            <person name="Leendertz F.H."/>
        </authorList>
    </citation>
    <scope>NUCLEOTIDE SEQUENCE [LARGE SCALE GENOMIC DNA]</scope>
    <source>
        <strain evidence="1 2">CGMCC 4.6857</strain>
    </source>
</reference>